<dbReference type="EMBL" id="JAIZAY010000006">
    <property type="protein sequence ID" value="KAJ8039713.1"/>
    <property type="molecule type" value="Genomic_DNA"/>
</dbReference>
<dbReference type="SUPFAM" id="SSF56059">
    <property type="entry name" value="Glutathione synthetase ATP-binding domain-like"/>
    <property type="match status" value="1"/>
</dbReference>
<dbReference type="PANTHER" id="PTHR12241:SF147">
    <property type="entry name" value="TUBULIN POLYGLUTAMYLASE TTLL7"/>
    <property type="match status" value="1"/>
</dbReference>
<dbReference type="AlphaFoldDB" id="A0A9Q1C7M2"/>
<keyword evidence="3" id="KW-0493">Microtubule</keyword>
<dbReference type="GO" id="GO:0005524">
    <property type="term" value="F:ATP binding"/>
    <property type="evidence" value="ECO:0007669"/>
    <property type="project" value="UniProtKB-KW"/>
</dbReference>
<evidence type="ECO:0000256" key="5">
    <source>
        <dbReference type="ARBA" id="ARBA00022840"/>
    </source>
</evidence>
<sequence length="887" mass="100766">MAAESSPSLYSEARETSGVVSSTNLLQGGGPIGMANPARSSFALKTSISLDSGFGNDEEVKMQLAAQQRKKAKKKKNPILINVSATRYQVVREVGEQYGTLTSKEDDLNCYLFWSDAVIQSEKVADLKPYQRVNHFPGMGEICRKDCLARNMMKMVKAHPDSYSFVPKTWILPGDYTALQNYALELKKKRKHKTFIVKPANGAMGHGICLYRSAEKIPQLEHMVVQEYIDKPYLIDGYKFDLRVYILMTSCDPLRIFLFNDGLVRMSTEPYSPPTEGNIDQLYMHLTNYSINKKNDNFDRTEDISAGSKRSLQYLKDMLRKEDVDVNTLWKNIADILVKTILVAEPHVLHNYRMCRSGQIGDSVCFEILGFDIMLDRKLRPWLIEINRAPSYNTDTALDYNIKYALLNDTFRLLNMKLSDKRKGMAAQKAETQKRLMRPSRRSETDMTDFDRRKANIEKRKEELRAKLAQVRKENAKEDYENRNIGHFQRIFPPVDKAKKELYERLLSDAFQLLLSGSGKASSWKKDVAGLFPSKLQENTILDMLEQCDLEAEDNGKASRGPKPLSSMPTIANDRPEEDFASTPKEGSDVDAEEPTRPSHTASSAIRPSRSAQRPRSARPMSSTRRVPTGQKSRSLTRPTSSKGMQRSSSHQTLTESFSTELRARQEESTCKTLDALNEMKIKFPGKTDEEAKDILDQIMEHWKYHKPRIASYWLVKLDSIKRRKVIDIVRTNVKAVLQRTWKCSDVESIRIYRIVSKVFNRLLWSHGQGLWNCFSSAGDSWETMFSKSSDNVTPLEMSCCRRVVQLCRDCLLIVYQFAAESRSNPTVSRSAAAGLERTMTPHSRGTPIRSLGPTNPWSRSGSTMDGIVPVSQKMSRLYPGAGGERA</sequence>
<feature type="compositionally biased region" description="Polar residues" evidence="7">
    <location>
        <begin position="624"/>
        <end position="660"/>
    </location>
</feature>
<evidence type="ECO:0000256" key="7">
    <source>
        <dbReference type="SAM" id="MobiDB-lite"/>
    </source>
</evidence>
<feature type="region of interest" description="Disordered" evidence="7">
    <location>
        <begin position="840"/>
        <end position="866"/>
    </location>
</feature>
<dbReference type="Proteomes" id="UP001152320">
    <property type="component" value="Chromosome 6"/>
</dbReference>
<dbReference type="Gene3D" id="3.30.470.20">
    <property type="entry name" value="ATP-grasp fold, B domain"/>
    <property type="match status" value="1"/>
</dbReference>
<accession>A0A9Q1C7M2</accession>
<dbReference type="PANTHER" id="PTHR12241">
    <property type="entry name" value="TUBULIN POLYGLUTAMYLASE"/>
    <property type="match status" value="1"/>
</dbReference>
<dbReference type="GO" id="GO:0015631">
    <property type="term" value="F:tubulin binding"/>
    <property type="evidence" value="ECO:0007669"/>
    <property type="project" value="TreeGrafter"/>
</dbReference>
<evidence type="ECO:0000256" key="3">
    <source>
        <dbReference type="ARBA" id="ARBA00022701"/>
    </source>
</evidence>
<reference evidence="8" key="1">
    <citation type="submission" date="2021-10" db="EMBL/GenBank/DDBJ databases">
        <title>Tropical sea cucumber genome reveals ecological adaptation and Cuvierian tubules defense mechanism.</title>
        <authorList>
            <person name="Chen T."/>
        </authorList>
    </citation>
    <scope>NUCLEOTIDE SEQUENCE</scope>
    <source>
        <strain evidence="8">Nanhai2018</strain>
        <tissue evidence="8">Muscle</tissue>
    </source>
</reference>
<dbReference type="GO" id="GO:0000226">
    <property type="term" value="P:microtubule cytoskeleton organization"/>
    <property type="evidence" value="ECO:0007669"/>
    <property type="project" value="TreeGrafter"/>
</dbReference>
<gene>
    <name evidence="8" type="ORF">HOLleu_13806</name>
</gene>
<evidence type="ECO:0000313" key="8">
    <source>
        <dbReference type="EMBL" id="KAJ8039713.1"/>
    </source>
</evidence>
<dbReference type="PROSITE" id="PS51221">
    <property type="entry name" value="TTL"/>
    <property type="match status" value="1"/>
</dbReference>
<dbReference type="OrthoDB" id="202825at2759"/>
<dbReference type="GO" id="GO:0036064">
    <property type="term" value="C:ciliary basal body"/>
    <property type="evidence" value="ECO:0007669"/>
    <property type="project" value="TreeGrafter"/>
</dbReference>
<comment type="caution">
    <text evidence="8">The sequence shown here is derived from an EMBL/GenBank/DDBJ whole genome shotgun (WGS) entry which is preliminary data.</text>
</comment>
<dbReference type="FunFam" id="3.30.470.20:FF:000009">
    <property type="entry name" value="tubulin polyglutamylase TTLL5 isoform X1"/>
    <property type="match status" value="1"/>
</dbReference>
<proteinExistence type="inferred from homology"/>
<dbReference type="InterPro" id="IPR004344">
    <property type="entry name" value="TTL/TTLL_fam"/>
</dbReference>
<evidence type="ECO:0000256" key="6">
    <source>
        <dbReference type="SAM" id="Coils"/>
    </source>
</evidence>
<keyword evidence="2" id="KW-0436">Ligase</keyword>
<evidence type="ECO:0000313" key="9">
    <source>
        <dbReference type="Proteomes" id="UP001152320"/>
    </source>
</evidence>
<evidence type="ECO:0000256" key="2">
    <source>
        <dbReference type="ARBA" id="ARBA00022598"/>
    </source>
</evidence>
<evidence type="ECO:0000256" key="1">
    <source>
        <dbReference type="ARBA" id="ARBA00006820"/>
    </source>
</evidence>
<organism evidence="8 9">
    <name type="scientific">Holothuria leucospilota</name>
    <name type="common">Black long sea cucumber</name>
    <name type="synonym">Mertensiothuria leucospilota</name>
    <dbReference type="NCBI Taxonomy" id="206669"/>
    <lineage>
        <taxon>Eukaryota</taxon>
        <taxon>Metazoa</taxon>
        <taxon>Echinodermata</taxon>
        <taxon>Eleutherozoa</taxon>
        <taxon>Echinozoa</taxon>
        <taxon>Holothuroidea</taxon>
        <taxon>Aspidochirotacea</taxon>
        <taxon>Aspidochirotida</taxon>
        <taxon>Holothuriidae</taxon>
        <taxon>Holothuria</taxon>
    </lineage>
</organism>
<comment type="similarity">
    <text evidence="1">Belongs to the tubulin--tyrosine ligase family.</text>
</comment>
<dbReference type="Pfam" id="PF03133">
    <property type="entry name" value="TTL"/>
    <property type="match status" value="1"/>
</dbReference>
<dbReference type="GO" id="GO:0005874">
    <property type="term" value="C:microtubule"/>
    <property type="evidence" value="ECO:0007669"/>
    <property type="project" value="UniProtKB-KW"/>
</dbReference>
<name>A0A9Q1C7M2_HOLLE</name>
<feature type="coiled-coil region" evidence="6">
    <location>
        <begin position="447"/>
        <end position="481"/>
    </location>
</feature>
<protein>
    <submittedName>
        <fullName evidence="8">Tubulin polyglutamylase TTLL7</fullName>
    </submittedName>
</protein>
<keyword evidence="4" id="KW-0547">Nucleotide-binding</keyword>
<feature type="compositionally biased region" description="Polar residues" evidence="7">
    <location>
        <begin position="853"/>
        <end position="864"/>
    </location>
</feature>
<keyword evidence="5" id="KW-0067">ATP-binding</keyword>
<dbReference type="GO" id="GO:0070740">
    <property type="term" value="F:tubulin-glutamic acid ligase activity"/>
    <property type="evidence" value="ECO:0007669"/>
    <property type="project" value="TreeGrafter"/>
</dbReference>
<keyword evidence="6" id="KW-0175">Coiled coil</keyword>
<feature type="compositionally biased region" description="Low complexity" evidence="7">
    <location>
        <begin position="602"/>
        <end position="623"/>
    </location>
</feature>
<keyword evidence="9" id="KW-1185">Reference proteome</keyword>
<evidence type="ECO:0000256" key="4">
    <source>
        <dbReference type="ARBA" id="ARBA00022741"/>
    </source>
</evidence>
<feature type="region of interest" description="Disordered" evidence="7">
    <location>
        <begin position="553"/>
        <end position="666"/>
    </location>
</feature>